<evidence type="ECO:0000313" key="2">
    <source>
        <dbReference type="EMBL" id="OAD05610.1"/>
    </source>
</evidence>
<proteinExistence type="predicted"/>
<sequence>MTTQFDISSLSIPLLLLPDRFIEQPDHYMTMDHHQSWLQKRGEVVMKCIKGFLIENSRSGKRVQNEGLDRAESMGGGGMRNVEFLLPSRPDVYTMGVTALPRDAAMSTPTSNGATPPLVTATASTDLLNGSSSSGGAVNDGGSLSNHHNGTPPHHEVEVAFQQFRTLLVNLFRTS</sequence>
<dbReference type="EMBL" id="AMYB01000003">
    <property type="protein sequence ID" value="OAD05610.1"/>
    <property type="molecule type" value="Genomic_DNA"/>
</dbReference>
<dbReference type="VEuPathDB" id="FungiDB:MUCCIDRAFT_155945"/>
<dbReference type="PANTHER" id="PTHR16525">
    <property type="entry name" value="PROTEIN C12ORF4"/>
    <property type="match status" value="1"/>
</dbReference>
<comment type="caution">
    <text evidence="2">The sequence shown here is derived from an EMBL/GenBank/DDBJ whole genome shotgun (WGS) entry which is preliminary data.</text>
</comment>
<dbReference type="GO" id="GO:0005737">
    <property type="term" value="C:cytoplasm"/>
    <property type="evidence" value="ECO:0007669"/>
    <property type="project" value="TreeGrafter"/>
</dbReference>
<evidence type="ECO:0000256" key="1">
    <source>
        <dbReference type="SAM" id="MobiDB-lite"/>
    </source>
</evidence>
<dbReference type="PANTHER" id="PTHR16525:SF0">
    <property type="entry name" value="PROTEIN C12ORF4"/>
    <property type="match status" value="1"/>
</dbReference>
<feature type="region of interest" description="Disordered" evidence="1">
    <location>
        <begin position="128"/>
        <end position="154"/>
    </location>
</feature>
<dbReference type="Pfam" id="PF10154">
    <property type="entry name" value="Fy-3"/>
    <property type="match status" value="1"/>
</dbReference>
<gene>
    <name evidence="2" type="ORF">MUCCIDRAFT_155945</name>
</gene>
<dbReference type="OrthoDB" id="415359at2759"/>
<keyword evidence="3" id="KW-1185">Reference proteome</keyword>
<protein>
    <submittedName>
        <fullName evidence="2">Uncharacterized protein</fullName>
    </submittedName>
</protein>
<dbReference type="AlphaFoldDB" id="A0A162QTR4"/>
<name>A0A162QTR4_MUCCL</name>
<dbReference type="InterPro" id="IPR019311">
    <property type="entry name" value="Fy-3"/>
</dbReference>
<dbReference type="STRING" id="747725.A0A162QTR4"/>
<organism evidence="2 3">
    <name type="scientific">Mucor lusitanicus CBS 277.49</name>
    <dbReference type="NCBI Taxonomy" id="747725"/>
    <lineage>
        <taxon>Eukaryota</taxon>
        <taxon>Fungi</taxon>
        <taxon>Fungi incertae sedis</taxon>
        <taxon>Mucoromycota</taxon>
        <taxon>Mucoromycotina</taxon>
        <taxon>Mucoromycetes</taxon>
        <taxon>Mucorales</taxon>
        <taxon>Mucorineae</taxon>
        <taxon>Mucoraceae</taxon>
        <taxon>Mucor</taxon>
    </lineage>
</organism>
<reference evidence="2 3" key="1">
    <citation type="submission" date="2015-06" db="EMBL/GenBank/DDBJ databases">
        <title>Expansion of signal transduction pathways in fungi by whole-genome duplication.</title>
        <authorList>
            <consortium name="DOE Joint Genome Institute"/>
            <person name="Corrochano L.M."/>
            <person name="Kuo A."/>
            <person name="Marcet-Houben M."/>
            <person name="Polaino S."/>
            <person name="Salamov A."/>
            <person name="Villalobos J.M."/>
            <person name="Alvarez M.I."/>
            <person name="Avalos J."/>
            <person name="Benito E.P."/>
            <person name="Benoit I."/>
            <person name="Burger G."/>
            <person name="Camino L.P."/>
            <person name="Canovas D."/>
            <person name="Cerda-Olmedo E."/>
            <person name="Cheng J.-F."/>
            <person name="Dominguez A."/>
            <person name="Elias M."/>
            <person name="Eslava A.P."/>
            <person name="Glaser F."/>
            <person name="Grimwood J."/>
            <person name="Gutierrez G."/>
            <person name="Heitman J."/>
            <person name="Henrissat B."/>
            <person name="Iturriaga E.A."/>
            <person name="Lang B.F."/>
            <person name="Lavin J.L."/>
            <person name="Lee S."/>
            <person name="Li W."/>
            <person name="Lindquist E."/>
            <person name="Lopez-Garcia S."/>
            <person name="Luque E.M."/>
            <person name="Marcos A.T."/>
            <person name="Martin J."/>
            <person name="Mccluskey K."/>
            <person name="Medina H.R."/>
            <person name="Miralles-Duran A."/>
            <person name="Miyazaki A."/>
            <person name="Munoz-Torres E."/>
            <person name="Oguiza J.A."/>
            <person name="Ohm R."/>
            <person name="Olmedo M."/>
            <person name="Orejas M."/>
            <person name="Ortiz-Castellanos L."/>
            <person name="Pisabarro A.G."/>
            <person name="Rodriguez-Romero J."/>
            <person name="Ruiz-Herrera J."/>
            <person name="Ruiz-Vazquez R."/>
            <person name="Sanz C."/>
            <person name="Schackwitz W."/>
            <person name="Schmutz J."/>
            <person name="Shahriari M."/>
            <person name="Shelest E."/>
            <person name="Silva-Franco F."/>
            <person name="Soanes D."/>
            <person name="Syed K."/>
            <person name="Tagua V.G."/>
            <person name="Talbot N.J."/>
            <person name="Thon M."/>
            <person name="De Vries R.P."/>
            <person name="Wiebenga A."/>
            <person name="Yadav J.S."/>
            <person name="Braun E.L."/>
            <person name="Baker S."/>
            <person name="Garre V."/>
            <person name="Horwitz B."/>
            <person name="Torres-Martinez S."/>
            <person name="Idnurm A."/>
            <person name="Herrera-Estrella A."/>
            <person name="Gabaldon T."/>
            <person name="Grigoriev I.V."/>
        </authorList>
    </citation>
    <scope>NUCLEOTIDE SEQUENCE [LARGE SCALE GENOMIC DNA]</scope>
    <source>
        <strain evidence="2 3">CBS 277.49</strain>
    </source>
</reference>
<dbReference type="Proteomes" id="UP000077051">
    <property type="component" value="Unassembled WGS sequence"/>
</dbReference>
<evidence type="ECO:0000313" key="3">
    <source>
        <dbReference type="Proteomes" id="UP000077051"/>
    </source>
</evidence>
<accession>A0A162QTR4</accession>
<feature type="compositionally biased region" description="Polar residues" evidence="1">
    <location>
        <begin position="128"/>
        <end position="149"/>
    </location>
</feature>